<keyword evidence="2 3" id="KW-0378">Hydrolase</keyword>
<keyword evidence="6" id="KW-1185">Reference proteome</keyword>
<evidence type="ECO:0000256" key="3">
    <source>
        <dbReference type="RuleBase" id="RU003476"/>
    </source>
</evidence>
<evidence type="ECO:0000256" key="1">
    <source>
        <dbReference type="ARBA" id="ARBA00005582"/>
    </source>
</evidence>
<gene>
    <name evidence="5" type="ORF">AS180_06625</name>
</gene>
<protein>
    <submittedName>
        <fullName evidence="5">DNA mismatch repair protein MutT</fullName>
    </submittedName>
</protein>
<evidence type="ECO:0000259" key="4">
    <source>
        <dbReference type="PROSITE" id="PS51462"/>
    </source>
</evidence>
<dbReference type="InterPro" id="IPR015797">
    <property type="entry name" value="NUDIX_hydrolase-like_dom_sf"/>
</dbReference>
<dbReference type="PANTHER" id="PTHR43736">
    <property type="entry name" value="ADP-RIBOSE PYROPHOSPHATASE"/>
    <property type="match status" value="1"/>
</dbReference>
<comment type="caution">
    <text evidence="5">The sequence shown here is derived from an EMBL/GenBank/DDBJ whole genome shotgun (WGS) entry which is preliminary data.</text>
</comment>
<dbReference type="CDD" id="cd04686">
    <property type="entry name" value="NUDIX_Hydrolase"/>
    <property type="match status" value="1"/>
</dbReference>
<dbReference type="PRINTS" id="PR00502">
    <property type="entry name" value="NUDIXFAMILY"/>
</dbReference>
<evidence type="ECO:0000313" key="5">
    <source>
        <dbReference type="EMBL" id="KSU88653.1"/>
    </source>
</evidence>
<accession>A0A0V8JP65</accession>
<feature type="domain" description="Nudix hydrolase" evidence="4">
    <location>
        <begin position="3"/>
        <end position="142"/>
    </location>
</feature>
<dbReference type="Gene3D" id="3.90.79.10">
    <property type="entry name" value="Nucleoside Triphosphate Pyrophosphohydrolase"/>
    <property type="match status" value="1"/>
</dbReference>
<dbReference type="AlphaFoldDB" id="A0A0V8JP65"/>
<dbReference type="PANTHER" id="PTHR43736:SF1">
    <property type="entry name" value="DIHYDRONEOPTERIN TRIPHOSPHATE DIPHOSPHATASE"/>
    <property type="match status" value="1"/>
</dbReference>
<name>A0A0V8JP65_9BACI</name>
<dbReference type="PROSITE" id="PS00893">
    <property type="entry name" value="NUDIX_BOX"/>
    <property type="match status" value="1"/>
</dbReference>
<dbReference type="SUPFAM" id="SSF55811">
    <property type="entry name" value="Nudix"/>
    <property type="match status" value="1"/>
</dbReference>
<dbReference type="InterPro" id="IPR020476">
    <property type="entry name" value="Nudix_hydrolase"/>
</dbReference>
<comment type="similarity">
    <text evidence="1 3">Belongs to the Nudix hydrolase family.</text>
</comment>
<dbReference type="GO" id="GO:0016787">
    <property type="term" value="F:hydrolase activity"/>
    <property type="evidence" value="ECO:0007669"/>
    <property type="project" value="UniProtKB-KW"/>
</dbReference>
<organism evidence="5 6">
    <name type="scientific">Priestia veravalensis</name>
    <dbReference type="NCBI Taxonomy" id="1414648"/>
    <lineage>
        <taxon>Bacteria</taxon>
        <taxon>Bacillati</taxon>
        <taxon>Bacillota</taxon>
        <taxon>Bacilli</taxon>
        <taxon>Bacillales</taxon>
        <taxon>Bacillaceae</taxon>
        <taxon>Priestia</taxon>
    </lineage>
</organism>
<reference evidence="5 6" key="1">
    <citation type="submission" date="2015-11" db="EMBL/GenBank/DDBJ databases">
        <title>Bacillus caseinolyticus sp nov.</title>
        <authorList>
            <person name="Dastager S.G."/>
            <person name="Mawlankar R."/>
        </authorList>
    </citation>
    <scope>NUCLEOTIDE SEQUENCE [LARGE SCALE GENOMIC DNA]</scope>
    <source>
        <strain evidence="5 6">SGD-V-76</strain>
    </source>
</reference>
<evidence type="ECO:0000313" key="6">
    <source>
        <dbReference type="Proteomes" id="UP000053681"/>
    </source>
</evidence>
<dbReference type="PROSITE" id="PS51462">
    <property type="entry name" value="NUDIX"/>
    <property type="match status" value="1"/>
</dbReference>
<dbReference type="InterPro" id="IPR000086">
    <property type="entry name" value="NUDIX_hydrolase_dom"/>
</dbReference>
<dbReference type="InterPro" id="IPR020084">
    <property type="entry name" value="NUDIX_hydrolase_CS"/>
</dbReference>
<evidence type="ECO:0000256" key="2">
    <source>
        <dbReference type="ARBA" id="ARBA00022801"/>
    </source>
</evidence>
<dbReference type="Pfam" id="PF00293">
    <property type="entry name" value="NUDIX"/>
    <property type="match status" value="1"/>
</dbReference>
<sequence>MDRYDRAFGVYGICIQDGEILVIRKNRGPYIHRFDLPGGQLEHGETLVDAMQREFLEETGFEVNITKQAGTADFQYPCLWKEFTHVHHIAVFYYVVIKGGELIHMPSQFEGQDAAEALWIPMEKLDKNNASPLALKAIEAHSLSAWPHQPEVYDSWKLKKTFEE</sequence>
<dbReference type="Proteomes" id="UP000053681">
    <property type="component" value="Unassembled WGS sequence"/>
</dbReference>
<dbReference type="EMBL" id="LNQP01000017">
    <property type="protein sequence ID" value="KSU88653.1"/>
    <property type="molecule type" value="Genomic_DNA"/>
</dbReference>
<proteinExistence type="inferred from homology"/>